<keyword evidence="1" id="KW-0472">Membrane</keyword>
<name>G9NY20_HYPAI</name>
<dbReference type="Proteomes" id="UP000005426">
    <property type="component" value="Unassembled WGS sequence"/>
</dbReference>
<keyword evidence="1" id="KW-1133">Transmembrane helix</keyword>
<evidence type="ECO:0000256" key="1">
    <source>
        <dbReference type="SAM" id="Phobius"/>
    </source>
</evidence>
<organism evidence="2 3">
    <name type="scientific">Hypocrea atroviridis (strain ATCC 20476 / IMI 206040)</name>
    <name type="common">Trichoderma atroviride</name>
    <dbReference type="NCBI Taxonomy" id="452589"/>
    <lineage>
        <taxon>Eukaryota</taxon>
        <taxon>Fungi</taxon>
        <taxon>Dikarya</taxon>
        <taxon>Ascomycota</taxon>
        <taxon>Pezizomycotina</taxon>
        <taxon>Sordariomycetes</taxon>
        <taxon>Hypocreomycetidae</taxon>
        <taxon>Hypocreales</taxon>
        <taxon>Hypocreaceae</taxon>
        <taxon>Trichoderma</taxon>
    </lineage>
</organism>
<dbReference type="HOGENOM" id="CLU_2831504_0_0_1"/>
<accession>G9NY20</accession>
<sequence length="66" mass="7706">MSCCLRVLDLNWLHEFLYAFFCSASAVGVSLCCVTLGFGYTAYMRPDGYWYDYNERDEYMCISQRG</sequence>
<keyword evidence="3" id="KW-1185">Reference proteome</keyword>
<reference evidence="2 3" key="1">
    <citation type="journal article" date="2011" name="Genome Biol.">
        <title>Comparative genome sequence analysis underscores mycoparasitism as the ancestral life style of Trichoderma.</title>
        <authorList>
            <person name="Kubicek C.P."/>
            <person name="Herrera-Estrella A."/>
            <person name="Seidl-Seiboth V."/>
            <person name="Martinez D.A."/>
            <person name="Druzhinina I.S."/>
            <person name="Thon M."/>
            <person name="Zeilinger S."/>
            <person name="Casas-Flores S."/>
            <person name="Horwitz B.A."/>
            <person name="Mukherjee P.K."/>
            <person name="Mukherjee M."/>
            <person name="Kredics L."/>
            <person name="Alcaraz L.D."/>
            <person name="Aerts A."/>
            <person name="Antal Z."/>
            <person name="Atanasova L."/>
            <person name="Cervantes-Badillo M.G."/>
            <person name="Challacombe J."/>
            <person name="Chertkov O."/>
            <person name="McCluskey K."/>
            <person name="Coulpier F."/>
            <person name="Deshpande N."/>
            <person name="von Doehren H."/>
            <person name="Ebbole D.J."/>
            <person name="Esquivel-Naranjo E.U."/>
            <person name="Fekete E."/>
            <person name="Flipphi M."/>
            <person name="Glaser F."/>
            <person name="Gomez-Rodriguez E.Y."/>
            <person name="Gruber S."/>
            <person name="Han C."/>
            <person name="Henrissat B."/>
            <person name="Hermosa R."/>
            <person name="Hernandez-Onate M."/>
            <person name="Karaffa L."/>
            <person name="Kosti I."/>
            <person name="Le Crom S."/>
            <person name="Lindquist E."/>
            <person name="Lucas S."/>
            <person name="Luebeck M."/>
            <person name="Luebeck P.S."/>
            <person name="Margeot A."/>
            <person name="Metz B."/>
            <person name="Misra M."/>
            <person name="Nevalainen H."/>
            <person name="Omann M."/>
            <person name="Packer N."/>
            <person name="Perrone G."/>
            <person name="Uresti-Rivera E.E."/>
            <person name="Salamov A."/>
            <person name="Schmoll M."/>
            <person name="Seiboth B."/>
            <person name="Shapiro H."/>
            <person name="Sukno S."/>
            <person name="Tamayo-Ramos J.A."/>
            <person name="Tisch D."/>
            <person name="Wiest A."/>
            <person name="Wilkinson H.H."/>
            <person name="Zhang M."/>
            <person name="Coutinho P.M."/>
            <person name="Kenerley C.M."/>
            <person name="Monte E."/>
            <person name="Baker S.E."/>
            <person name="Grigoriev I.V."/>
        </authorList>
    </citation>
    <scope>NUCLEOTIDE SEQUENCE [LARGE SCALE GENOMIC DNA]</scope>
    <source>
        <strain evidence="3">ATCC 20476 / IMI 206040</strain>
    </source>
</reference>
<dbReference type="EMBL" id="ABDG02000025">
    <property type="protein sequence ID" value="EHK44347.1"/>
    <property type="molecule type" value="Genomic_DNA"/>
</dbReference>
<dbReference type="AlphaFoldDB" id="G9NY20"/>
<keyword evidence="1" id="KW-0812">Transmembrane</keyword>
<comment type="caution">
    <text evidence="2">The sequence shown here is derived from an EMBL/GenBank/DDBJ whole genome shotgun (WGS) entry which is preliminary data.</text>
</comment>
<protein>
    <submittedName>
        <fullName evidence="2">Uncharacterized protein</fullName>
    </submittedName>
</protein>
<evidence type="ECO:0000313" key="2">
    <source>
        <dbReference type="EMBL" id="EHK44347.1"/>
    </source>
</evidence>
<gene>
    <name evidence="2" type="ORF">TRIATDRAFT_300585</name>
</gene>
<feature type="transmembrane region" description="Helical" evidence="1">
    <location>
        <begin position="16"/>
        <end position="40"/>
    </location>
</feature>
<evidence type="ECO:0000313" key="3">
    <source>
        <dbReference type="Proteomes" id="UP000005426"/>
    </source>
</evidence>
<proteinExistence type="predicted"/>